<evidence type="ECO:0000256" key="4">
    <source>
        <dbReference type="SAM" id="SignalP"/>
    </source>
</evidence>
<dbReference type="InterPro" id="IPR036908">
    <property type="entry name" value="RlpA-like_sf"/>
</dbReference>
<organism evidence="5 6">
    <name type="scientific">Orbilia ellipsospora</name>
    <dbReference type="NCBI Taxonomy" id="2528407"/>
    <lineage>
        <taxon>Eukaryota</taxon>
        <taxon>Fungi</taxon>
        <taxon>Dikarya</taxon>
        <taxon>Ascomycota</taxon>
        <taxon>Pezizomycotina</taxon>
        <taxon>Orbiliomycetes</taxon>
        <taxon>Orbiliales</taxon>
        <taxon>Orbiliaceae</taxon>
        <taxon>Orbilia</taxon>
    </lineage>
</organism>
<protein>
    <recommendedName>
        <fullName evidence="7">Cerato-platanin</fullName>
    </recommendedName>
</protein>
<dbReference type="InterPro" id="IPR010829">
    <property type="entry name" value="Cerato-platanin"/>
</dbReference>
<sequence length="146" mass="16130">MQLTSVLTLLVASVSASQLRWDTNYNDAASIPLVNIACSDHTNGFITKYHFPRTANTQQLRTKLQPGVHFAARDVTWAVDKNCGQCWLAKSTDGKRSAYFTTIDHADGTIVAGQEMFKALSAHGTTSEGVLTVYIYDQPRSKCWKS</sequence>
<dbReference type="Pfam" id="PF07249">
    <property type="entry name" value="Cerato-platanin"/>
    <property type="match status" value="1"/>
</dbReference>
<comment type="subcellular location">
    <subcellularLocation>
        <location evidence="1">Secreted</location>
    </subcellularLocation>
</comment>
<keyword evidence="4" id="KW-0732">Signal</keyword>
<accession>A0AAV9XBC1</accession>
<dbReference type="GO" id="GO:0005576">
    <property type="term" value="C:extracellular region"/>
    <property type="evidence" value="ECO:0007669"/>
    <property type="project" value="UniProtKB-SubCell"/>
</dbReference>
<dbReference type="AlphaFoldDB" id="A0AAV9XBC1"/>
<proteinExistence type="inferred from homology"/>
<comment type="caution">
    <text evidence="5">The sequence shown here is derived from an EMBL/GenBank/DDBJ whole genome shotgun (WGS) entry which is preliminary data.</text>
</comment>
<evidence type="ECO:0000256" key="2">
    <source>
        <dbReference type="ARBA" id="ARBA00010421"/>
    </source>
</evidence>
<evidence type="ECO:0000313" key="6">
    <source>
        <dbReference type="Proteomes" id="UP001365542"/>
    </source>
</evidence>
<evidence type="ECO:0000313" key="5">
    <source>
        <dbReference type="EMBL" id="KAK6539266.1"/>
    </source>
</evidence>
<keyword evidence="3" id="KW-0964">Secreted</keyword>
<dbReference type="Gene3D" id="2.40.40.10">
    <property type="entry name" value="RlpA-like domain"/>
    <property type="match status" value="1"/>
</dbReference>
<evidence type="ECO:0000256" key="1">
    <source>
        <dbReference type="ARBA" id="ARBA00004613"/>
    </source>
</evidence>
<evidence type="ECO:0008006" key="7">
    <source>
        <dbReference type="Google" id="ProtNLM"/>
    </source>
</evidence>
<feature type="signal peptide" evidence="4">
    <location>
        <begin position="1"/>
        <end position="16"/>
    </location>
</feature>
<dbReference type="CDD" id="cd22778">
    <property type="entry name" value="DPBB_CEPL-like"/>
    <property type="match status" value="1"/>
</dbReference>
<comment type="similarity">
    <text evidence="2">Belongs to the cerato-platanin family.</text>
</comment>
<dbReference type="EMBL" id="JAVHJO010000006">
    <property type="protein sequence ID" value="KAK6539266.1"/>
    <property type="molecule type" value="Genomic_DNA"/>
</dbReference>
<gene>
    <name evidence="5" type="ORF">TWF694_009501</name>
</gene>
<dbReference type="SUPFAM" id="SSF50685">
    <property type="entry name" value="Barwin-like endoglucanases"/>
    <property type="match status" value="1"/>
</dbReference>
<keyword evidence="6" id="KW-1185">Reference proteome</keyword>
<evidence type="ECO:0000256" key="3">
    <source>
        <dbReference type="ARBA" id="ARBA00022525"/>
    </source>
</evidence>
<dbReference type="Proteomes" id="UP001365542">
    <property type="component" value="Unassembled WGS sequence"/>
</dbReference>
<reference evidence="5 6" key="1">
    <citation type="submission" date="2019-10" db="EMBL/GenBank/DDBJ databases">
        <authorList>
            <person name="Palmer J.M."/>
        </authorList>
    </citation>
    <scope>NUCLEOTIDE SEQUENCE [LARGE SCALE GENOMIC DNA]</scope>
    <source>
        <strain evidence="5 6">TWF694</strain>
    </source>
</reference>
<name>A0AAV9XBC1_9PEZI</name>
<feature type="chain" id="PRO_5043855379" description="Cerato-platanin" evidence="4">
    <location>
        <begin position="17"/>
        <end position="146"/>
    </location>
</feature>